<dbReference type="EMBL" id="CAJFDI010000002">
    <property type="protein sequence ID" value="CAD5217812.1"/>
    <property type="molecule type" value="Genomic_DNA"/>
</dbReference>
<dbReference type="AlphaFoldDB" id="A0A1I7SRY1"/>
<reference evidence="5" key="1">
    <citation type="submission" date="2016-11" db="UniProtKB">
        <authorList>
            <consortium name="WormBaseParasite"/>
        </authorList>
    </citation>
    <scope>IDENTIFICATION</scope>
</reference>
<protein>
    <submittedName>
        <fullName evidence="2">(pine wood nematode) hypothetical protein</fullName>
    </submittedName>
</protein>
<dbReference type="EMBL" id="CAJFCV020000002">
    <property type="protein sequence ID" value="CAG9101720.1"/>
    <property type="molecule type" value="Genomic_DNA"/>
</dbReference>
<evidence type="ECO:0000256" key="1">
    <source>
        <dbReference type="SAM" id="MobiDB-lite"/>
    </source>
</evidence>
<gene>
    <name evidence="2" type="ORF">BXYJ_LOCUS5217</name>
</gene>
<reference evidence="2" key="2">
    <citation type="submission" date="2020-09" db="EMBL/GenBank/DDBJ databases">
        <authorList>
            <person name="Kikuchi T."/>
        </authorList>
    </citation>
    <scope>NUCLEOTIDE SEQUENCE</scope>
    <source>
        <strain evidence="2">Ka4C1</strain>
    </source>
</reference>
<sequence length="153" mass="16963">MEESRSESPFELVEVKNCVDVDVSQSDSSTPSSFEICSPKSQQTLTSTSPIPFDSDNDAFSDGLDDFHDQIAETREKFQNLKESAFDISKKSKGLIEVFVKLQQVNGTIAQSRGDVDQDSRTIRELLAASRNKLATIMEGLRDRRAQIIAAEA</sequence>
<feature type="region of interest" description="Disordered" evidence="1">
    <location>
        <begin position="24"/>
        <end position="59"/>
    </location>
</feature>
<organism evidence="3 5">
    <name type="scientific">Bursaphelenchus xylophilus</name>
    <name type="common">Pinewood nematode worm</name>
    <name type="synonym">Aphelenchoides xylophilus</name>
    <dbReference type="NCBI Taxonomy" id="6326"/>
    <lineage>
        <taxon>Eukaryota</taxon>
        <taxon>Metazoa</taxon>
        <taxon>Ecdysozoa</taxon>
        <taxon>Nematoda</taxon>
        <taxon>Chromadorea</taxon>
        <taxon>Rhabditida</taxon>
        <taxon>Tylenchina</taxon>
        <taxon>Tylenchomorpha</taxon>
        <taxon>Aphelenchoidea</taxon>
        <taxon>Aphelenchoididae</taxon>
        <taxon>Bursaphelenchus</taxon>
    </lineage>
</organism>
<evidence type="ECO:0000313" key="5">
    <source>
        <dbReference type="WBParaSite" id="BXY_1579800.1"/>
    </source>
</evidence>
<name>A0A1I7SRY1_BURXY</name>
<dbReference type="SMR" id="A0A1I7SRY1"/>
<feature type="compositionally biased region" description="Polar residues" evidence="1">
    <location>
        <begin position="39"/>
        <end position="50"/>
    </location>
</feature>
<evidence type="ECO:0000313" key="4">
    <source>
        <dbReference type="Proteomes" id="UP000659654"/>
    </source>
</evidence>
<evidence type="ECO:0000313" key="2">
    <source>
        <dbReference type="EMBL" id="CAD5217812.1"/>
    </source>
</evidence>
<proteinExistence type="predicted"/>
<evidence type="ECO:0000313" key="3">
    <source>
        <dbReference type="Proteomes" id="UP000095284"/>
    </source>
</evidence>
<keyword evidence="4" id="KW-1185">Reference proteome</keyword>
<dbReference type="Proteomes" id="UP000095284">
    <property type="component" value="Unplaced"/>
</dbReference>
<dbReference type="Proteomes" id="UP000659654">
    <property type="component" value="Unassembled WGS sequence"/>
</dbReference>
<accession>A0A1I7SRY1</accession>
<dbReference type="Proteomes" id="UP000582659">
    <property type="component" value="Unassembled WGS sequence"/>
</dbReference>
<dbReference type="WBParaSite" id="BXY_1579800.1">
    <property type="protein sequence ID" value="BXY_1579800.1"/>
    <property type="gene ID" value="BXY_1579800"/>
</dbReference>
<feature type="compositionally biased region" description="Low complexity" evidence="1">
    <location>
        <begin position="24"/>
        <end position="33"/>
    </location>
</feature>